<gene>
    <name evidence="4" type="ORF">CRP01_40655</name>
</gene>
<keyword evidence="5" id="KW-1185">Reference proteome</keyword>
<dbReference type="InterPro" id="IPR006680">
    <property type="entry name" value="Amidohydro-rel"/>
</dbReference>
<dbReference type="Gene3D" id="3.90.226.10">
    <property type="entry name" value="2-enoyl-CoA Hydratase, Chain A, domain 1"/>
    <property type="match status" value="1"/>
</dbReference>
<protein>
    <recommendedName>
        <fullName evidence="6">Tail specific protease domain-containing protein</fullName>
    </recommendedName>
</protein>
<dbReference type="SUPFAM" id="SSF51556">
    <property type="entry name" value="Metallo-dependent hydrolases"/>
    <property type="match status" value="1"/>
</dbReference>
<keyword evidence="1" id="KW-0378">Hydrolase</keyword>
<dbReference type="GO" id="GO:0006508">
    <property type="term" value="P:proteolysis"/>
    <property type="evidence" value="ECO:0007669"/>
    <property type="project" value="InterPro"/>
</dbReference>
<reference evidence="4 5" key="1">
    <citation type="submission" date="2017-10" db="EMBL/GenBank/DDBJ databases">
        <title>The draft genome sequence of Lewinella nigricans NBRC 102662.</title>
        <authorList>
            <person name="Wang K."/>
        </authorList>
    </citation>
    <scope>NUCLEOTIDE SEQUENCE [LARGE SCALE GENOMIC DNA]</scope>
    <source>
        <strain evidence="4 5">NBRC 102662</strain>
    </source>
</reference>
<dbReference type="InterPro" id="IPR050287">
    <property type="entry name" value="MTA/SAH_deaminase"/>
</dbReference>
<dbReference type="OrthoDB" id="9807210at2"/>
<dbReference type="PANTHER" id="PTHR43794">
    <property type="entry name" value="AMINOHYDROLASE SSNA-RELATED"/>
    <property type="match status" value="1"/>
</dbReference>
<evidence type="ECO:0008006" key="6">
    <source>
        <dbReference type="Google" id="ProtNLM"/>
    </source>
</evidence>
<feature type="domain" description="Tail specific protease" evidence="3">
    <location>
        <begin position="848"/>
        <end position="1022"/>
    </location>
</feature>
<name>A0A2D0MWS6_FLAN2</name>
<dbReference type="InterPro" id="IPR029045">
    <property type="entry name" value="ClpP/crotonase-like_dom_sf"/>
</dbReference>
<sequence length="1123" mass="126104">MPNPVEAINTLKYILEGRVVTMNQQLDVLPRGRIFVDSGSIVGVRSVGEGFEDGFSSDDIIRVGGTIYPGLMELHNHLPYNILPFWLPIRMFQNRNQWGSIKEYRKFITGPMQTLGKTAGYPGAIVRYTECKSLIGGVTTSQGVTLANSQIRKRYYHGLIRNVEETNDPELPEAETRIGDVTDALAFFNTIKPNKTKLLHLSEGVDERARGFFTNLQIDTDRWAITNRLAGIHCTGLDPDDFEVLGRFGGSMIWSPFSNIILYGDTAKVQAAKDHNLTIALGADWAPSGGKNLLEELKVAKMYSEQSGGIFSSRELVEMVTVNPAKILGWDARLGSIAPGKKADLIVLIGHQEDAYDKLIEANEKNISLVVINGIPRWGQERLMEQFDLDHATLEEVQIDNVKRQLYLKNENEDEVLQGITLAGAEAMLRNGLTNIKQLATDLEQGTGSGLLVGADGTPNSDEWVLVPDLHSEDDVEEIPEWGLLSGVKFSEIATPLFLDGLAVADDDFHFDLLSIQPNIPEYIREGLPAFYGRTPAQAVSNPYTLSNDQLQYSAIPLEVFVKTSSNLRRREKLLIVEQAMLLLDQVYVHLPLKRSMYAANPLQKLKVIQTNLVRFDDHILNNDNVFHREMLEVFSSLRDLHTNYILPQPYKYRYAYLPFLVEEYFDFQEDISARFMITKVLGGVEEQYPDFVSGVEVLSWNNTPVEWIVNSNSRRQSGSNAAARRARGIDTLTIRPLATNASPTESVVSLEYRKPDSAEIKRADFQWVVSYFPPRFEDEEDREHTSAILANGLDYQTNAVNHVKELFFGAADSQPVSDEWIRPDHFPGLMRGKAYYPDPDKPSQMAAYIRIFSFNANSAKDFLEDFVYLYNRVYQEGMRGLILDIRGNGGGLITASEKLLERLAGDIFQPQKAQFINSDITLALCKKHDDRSPYIDLSVWQDSINLSQQTGDIYSLSFPITEIKRSARFSTTPKLQLHDGPIVLITDALCYSAADIFAAGFKDHGLGQILGIHKNTGAGGANVWSHAQLRTLMDYKPEPGESNPFQPLPKGTAMRVAVRRTLRQGSDRDRMPVEDLGIRPNEDYRMTADDLTKSNVHLLKRAFALLRRKADPVDEMPLTTVL</sequence>
<dbReference type="SUPFAM" id="SSF51338">
    <property type="entry name" value="Composite domain of metallo-dependent hydrolases"/>
    <property type="match status" value="1"/>
</dbReference>
<evidence type="ECO:0000259" key="3">
    <source>
        <dbReference type="Pfam" id="PF03572"/>
    </source>
</evidence>
<feature type="domain" description="Amidohydrolase-related" evidence="2">
    <location>
        <begin position="229"/>
        <end position="374"/>
    </location>
</feature>
<accession>A0A2D0MWS6</accession>
<dbReference type="InterPro" id="IPR011059">
    <property type="entry name" value="Metal-dep_hydrolase_composite"/>
</dbReference>
<comment type="caution">
    <text evidence="4">The sequence shown here is derived from an EMBL/GenBank/DDBJ whole genome shotgun (WGS) entry which is preliminary data.</text>
</comment>
<dbReference type="Pfam" id="PF01979">
    <property type="entry name" value="Amidohydro_1"/>
    <property type="match status" value="1"/>
</dbReference>
<evidence type="ECO:0000256" key="1">
    <source>
        <dbReference type="ARBA" id="ARBA00022801"/>
    </source>
</evidence>
<dbReference type="RefSeq" id="WP_099155850.1">
    <property type="nucleotide sequence ID" value="NZ_PDUD01000077.1"/>
</dbReference>
<organism evidence="4 5">
    <name type="scientific">Flavilitoribacter nigricans (strain ATCC 23147 / DSM 23189 / NBRC 102662 / NCIMB 1420 / SS-2)</name>
    <name type="common">Lewinella nigricans</name>
    <dbReference type="NCBI Taxonomy" id="1122177"/>
    <lineage>
        <taxon>Bacteria</taxon>
        <taxon>Pseudomonadati</taxon>
        <taxon>Bacteroidota</taxon>
        <taxon>Saprospiria</taxon>
        <taxon>Saprospirales</taxon>
        <taxon>Lewinellaceae</taxon>
        <taxon>Flavilitoribacter</taxon>
    </lineage>
</organism>
<dbReference type="AlphaFoldDB" id="A0A2D0MWS6"/>
<dbReference type="Proteomes" id="UP000223913">
    <property type="component" value="Unassembled WGS sequence"/>
</dbReference>
<dbReference type="Pfam" id="PF03572">
    <property type="entry name" value="Peptidase_S41"/>
    <property type="match status" value="1"/>
</dbReference>
<dbReference type="SUPFAM" id="SSF52096">
    <property type="entry name" value="ClpP/crotonase"/>
    <property type="match status" value="1"/>
</dbReference>
<evidence type="ECO:0000259" key="2">
    <source>
        <dbReference type="Pfam" id="PF01979"/>
    </source>
</evidence>
<evidence type="ECO:0000313" key="4">
    <source>
        <dbReference type="EMBL" id="PHN00731.1"/>
    </source>
</evidence>
<evidence type="ECO:0000313" key="5">
    <source>
        <dbReference type="Proteomes" id="UP000223913"/>
    </source>
</evidence>
<dbReference type="Gene3D" id="3.20.20.140">
    <property type="entry name" value="Metal-dependent hydrolases"/>
    <property type="match status" value="1"/>
</dbReference>
<dbReference type="GO" id="GO:0008236">
    <property type="term" value="F:serine-type peptidase activity"/>
    <property type="evidence" value="ECO:0007669"/>
    <property type="project" value="InterPro"/>
</dbReference>
<dbReference type="PANTHER" id="PTHR43794:SF11">
    <property type="entry name" value="AMIDOHYDROLASE-RELATED DOMAIN-CONTAINING PROTEIN"/>
    <property type="match status" value="1"/>
</dbReference>
<proteinExistence type="predicted"/>
<dbReference type="EMBL" id="PDUD01000077">
    <property type="protein sequence ID" value="PHN00731.1"/>
    <property type="molecule type" value="Genomic_DNA"/>
</dbReference>
<dbReference type="InterPro" id="IPR005151">
    <property type="entry name" value="Tail-specific_protease"/>
</dbReference>
<dbReference type="InterPro" id="IPR032466">
    <property type="entry name" value="Metal_Hydrolase"/>
</dbReference>
<dbReference type="GO" id="GO:0016810">
    <property type="term" value="F:hydrolase activity, acting on carbon-nitrogen (but not peptide) bonds"/>
    <property type="evidence" value="ECO:0007669"/>
    <property type="project" value="InterPro"/>
</dbReference>